<protein>
    <submittedName>
        <fullName evidence="5">Carbohydrate kinase family protein</fullName>
    </submittedName>
</protein>
<comment type="caution">
    <text evidence="5">The sequence shown here is derived from an EMBL/GenBank/DDBJ whole genome shotgun (WGS) entry which is preliminary data.</text>
</comment>
<gene>
    <name evidence="5" type="ORF">C4544_00990</name>
</gene>
<dbReference type="GO" id="GO:0016301">
    <property type="term" value="F:kinase activity"/>
    <property type="evidence" value="ECO:0007669"/>
    <property type="project" value="UniProtKB-KW"/>
</dbReference>
<dbReference type="InterPro" id="IPR002139">
    <property type="entry name" value="Ribo/fructo_kinase"/>
</dbReference>
<evidence type="ECO:0000256" key="1">
    <source>
        <dbReference type="ARBA" id="ARBA00010688"/>
    </source>
</evidence>
<keyword evidence="2" id="KW-0808">Transferase</keyword>
<name>A0A419DG96_9BACT</name>
<evidence type="ECO:0000256" key="2">
    <source>
        <dbReference type="ARBA" id="ARBA00022679"/>
    </source>
</evidence>
<dbReference type="Proteomes" id="UP000285655">
    <property type="component" value="Unassembled WGS sequence"/>
</dbReference>
<dbReference type="EMBL" id="QZJW01000005">
    <property type="protein sequence ID" value="RJO62060.1"/>
    <property type="molecule type" value="Genomic_DNA"/>
</dbReference>
<dbReference type="AlphaFoldDB" id="A0A419DG96"/>
<dbReference type="SUPFAM" id="SSF53613">
    <property type="entry name" value="Ribokinase-like"/>
    <property type="match status" value="1"/>
</dbReference>
<dbReference type="Pfam" id="PF00294">
    <property type="entry name" value="PfkB"/>
    <property type="match status" value="1"/>
</dbReference>
<dbReference type="InterPro" id="IPR029056">
    <property type="entry name" value="Ribokinase-like"/>
</dbReference>
<dbReference type="GO" id="GO:0006796">
    <property type="term" value="P:phosphate-containing compound metabolic process"/>
    <property type="evidence" value="ECO:0007669"/>
    <property type="project" value="UniProtKB-ARBA"/>
</dbReference>
<dbReference type="InterPro" id="IPR002173">
    <property type="entry name" value="Carboh/pur_kinase_PfkB_CS"/>
</dbReference>
<reference evidence="5 6" key="1">
    <citation type="journal article" date="2017" name="ISME J.">
        <title>Energy and carbon metabolisms in a deep terrestrial subsurface fluid microbial community.</title>
        <authorList>
            <person name="Momper L."/>
            <person name="Jungbluth S.P."/>
            <person name="Lee M.D."/>
            <person name="Amend J.P."/>
        </authorList>
    </citation>
    <scope>NUCLEOTIDE SEQUENCE [LARGE SCALE GENOMIC DNA]</scope>
    <source>
        <strain evidence="5">SURF_29</strain>
    </source>
</reference>
<evidence type="ECO:0000259" key="4">
    <source>
        <dbReference type="Pfam" id="PF00294"/>
    </source>
</evidence>
<evidence type="ECO:0000313" key="6">
    <source>
        <dbReference type="Proteomes" id="UP000285655"/>
    </source>
</evidence>
<proteinExistence type="inferred from homology"/>
<dbReference type="Gene3D" id="3.40.1190.20">
    <property type="match status" value="1"/>
</dbReference>
<organism evidence="5 6">
    <name type="scientific">candidate division WS5 bacterium</name>
    <dbReference type="NCBI Taxonomy" id="2093353"/>
    <lineage>
        <taxon>Bacteria</taxon>
        <taxon>candidate division WS5</taxon>
    </lineage>
</organism>
<evidence type="ECO:0000256" key="3">
    <source>
        <dbReference type="ARBA" id="ARBA00022777"/>
    </source>
</evidence>
<sequence>MYDVITFGGATRDIFVKTGSGLIFPNPEDEKEKIMAFNYGQKIISDDAHFSFGGGAFNTAVSFRKMGLETGICINVGVDESAHSIIKKLQENGIDTSLITVDDNNHTALSIIIMDRKDHIAILHRGANNYLSISNPEKIKNAKWFYISSLTGQSAEILPELIKIASENNIKVAINPGSKQLNSDHSKLCSILDKVELVILNREEAEELVCNEESCEIIEDNKVLLHKVQKLGPKRVIMTEGAKGSYYADSKIVHFEHAFKKDRPTVDTTGAGDAFGSTFVACIIKGMDVPMAQKAAAMNASEITQCVGAQECLLTYKQIEDKLKKIKVVN</sequence>
<accession>A0A419DG96</accession>
<dbReference type="PANTHER" id="PTHR10584">
    <property type="entry name" value="SUGAR KINASE"/>
    <property type="match status" value="1"/>
</dbReference>
<feature type="domain" description="Carbohydrate kinase PfkB" evidence="4">
    <location>
        <begin position="39"/>
        <end position="313"/>
    </location>
</feature>
<dbReference type="PANTHER" id="PTHR10584:SF166">
    <property type="entry name" value="RIBOKINASE"/>
    <property type="match status" value="1"/>
</dbReference>
<dbReference type="InterPro" id="IPR011611">
    <property type="entry name" value="PfkB_dom"/>
</dbReference>
<evidence type="ECO:0000313" key="5">
    <source>
        <dbReference type="EMBL" id="RJO62060.1"/>
    </source>
</evidence>
<comment type="similarity">
    <text evidence="1">Belongs to the carbohydrate kinase PfkB family.</text>
</comment>
<keyword evidence="3 5" id="KW-0418">Kinase</keyword>
<dbReference type="PRINTS" id="PR00990">
    <property type="entry name" value="RIBOKINASE"/>
</dbReference>
<dbReference type="PROSITE" id="PS00583">
    <property type="entry name" value="PFKB_KINASES_1"/>
    <property type="match status" value="1"/>
</dbReference>